<dbReference type="InterPro" id="IPR011032">
    <property type="entry name" value="GroES-like_sf"/>
</dbReference>
<proteinExistence type="predicted"/>
<dbReference type="Pfam" id="PF00107">
    <property type="entry name" value="ADH_zinc_N"/>
    <property type="match status" value="1"/>
</dbReference>
<comment type="caution">
    <text evidence="3">The sequence shown here is derived from an EMBL/GenBank/DDBJ whole genome shotgun (WGS) entry which is preliminary data.</text>
</comment>
<dbReference type="InterPro" id="IPR045010">
    <property type="entry name" value="MDR_fam"/>
</dbReference>
<dbReference type="PANTHER" id="PTHR43205">
    <property type="entry name" value="PROSTAGLANDIN REDUCTASE"/>
    <property type="match status" value="1"/>
</dbReference>
<dbReference type="SUPFAM" id="SSF50129">
    <property type="entry name" value="GroES-like"/>
    <property type="match status" value="1"/>
</dbReference>
<name>A0ABR0CQM5_9LAMI</name>
<dbReference type="Proteomes" id="UP001291926">
    <property type="component" value="Unassembled WGS sequence"/>
</dbReference>
<dbReference type="InterPro" id="IPR013149">
    <property type="entry name" value="ADH-like_C"/>
</dbReference>
<evidence type="ECO:0000313" key="3">
    <source>
        <dbReference type="EMBL" id="KAK4479180.1"/>
    </source>
</evidence>
<dbReference type="Gene3D" id="3.90.180.10">
    <property type="entry name" value="Medium-chain alcohol dehydrogenases, catalytic domain"/>
    <property type="match status" value="2"/>
</dbReference>
<organism evidence="3 4">
    <name type="scientific">Penstemon davidsonii</name>
    <dbReference type="NCBI Taxonomy" id="160366"/>
    <lineage>
        <taxon>Eukaryota</taxon>
        <taxon>Viridiplantae</taxon>
        <taxon>Streptophyta</taxon>
        <taxon>Embryophyta</taxon>
        <taxon>Tracheophyta</taxon>
        <taxon>Spermatophyta</taxon>
        <taxon>Magnoliopsida</taxon>
        <taxon>eudicotyledons</taxon>
        <taxon>Gunneridae</taxon>
        <taxon>Pentapetalae</taxon>
        <taxon>asterids</taxon>
        <taxon>lamiids</taxon>
        <taxon>Lamiales</taxon>
        <taxon>Plantaginaceae</taxon>
        <taxon>Cheloneae</taxon>
        <taxon>Penstemon</taxon>
    </lineage>
</organism>
<keyword evidence="1" id="KW-0560">Oxidoreductase</keyword>
<reference evidence="3 4" key="1">
    <citation type="journal article" date="2023" name="bioRxiv">
        <title>Genome report: Whole genome sequence and annotation of Penstemon davidsonii.</title>
        <authorList>
            <person name="Ostevik K.L."/>
            <person name="Alabady M."/>
            <person name="Zhang M."/>
            <person name="Rausher M.D."/>
        </authorList>
    </citation>
    <scope>NUCLEOTIDE SEQUENCE [LARGE SCALE GENOMIC DNA]</scope>
    <source>
        <strain evidence="3">DNT005</strain>
        <tissue evidence="3">Whole leaf</tissue>
    </source>
</reference>
<dbReference type="EMBL" id="JAYDYQ010002687">
    <property type="protein sequence ID" value="KAK4479180.1"/>
    <property type="molecule type" value="Genomic_DNA"/>
</dbReference>
<dbReference type="SMART" id="SM00829">
    <property type="entry name" value="PKS_ER"/>
    <property type="match status" value="1"/>
</dbReference>
<accession>A0ABR0CQM5</accession>
<keyword evidence="4" id="KW-1185">Reference proteome</keyword>
<evidence type="ECO:0000256" key="1">
    <source>
        <dbReference type="ARBA" id="ARBA00023002"/>
    </source>
</evidence>
<feature type="domain" description="Enoyl reductase (ER)" evidence="2">
    <location>
        <begin position="78"/>
        <end position="375"/>
    </location>
</feature>
<dbReference type="InterPro" id="IPR041694">
    <property type="entry name" value="ADH_N_2"/>
</dbReference>
<dbReference type="PANTHER" id="PTHR43205:SF12">
    <property type="entry name" value="OS06G0602900 PROTEIN"/>
    <property type="match status" value="1"/>
</dbReference>
<protein>
    <recommendedName>
        <fullName evidence="2">Enoyl reductase (ER) domain-containing protein</fullName>
    </recommendedName>
</protein>
<dbReference type="SUPFAM" id="SSF51735">
    <property type="entry name" value="NAD(P)-binding Rossmann-fold domains"/>
    <property type="match status" value="1"/>
</dbReference>
<dbReference type="Pfam" id="PF16884">
    <property type="entry name" value="ADH_N_2"/>
    <property type="match status" value="1"/>
</dbReference>
<dbReference type="Gene3D" id="3.40.50.720">
    <property type="entry name" value="NAD(P)-binding Rossmann-like Domain"/>
    <property type="match status" value="1"/>
</dbReference>
<evidence type="ECO:0000259" key="2">
    <source>
        <dbReference type="SMART" id="SM00829"/>
    </source>
</evidence>
<sequence>MEMKNKYVTINDYINGAPMESNFSICEETISLSSGEDNINVMVVKNLYISVDPYQLNRMKTHSCSQLLLPESAAILPGQAADDLGSENPGHGGMGQKLLGRRRPGNWGGVIDGSGVGRVVESAHPDFKRGDLVTGRLHWGEYTVIKGVDTISMKKLDPLGFPLSYYAGSILGSSGLAAYGGFFKVCQPKKGDKLFVSAASGSVGILVGQYAKLFGCFVVGCAGTKQKVDLLKHKLGFDDAFNYKEETDLNSTLQRYFPNGIDIYFDNVGGEMLEAAVENMNIFGRVAVCGVISEYTDKTKGAKPDMIAVIYKRIRIEGFLTVDFKDIYEEFISTTVQHLQTGKMQAIEDFSYGVESIPTALVDLFRGNNVGKKVVRIAED</sequence>
<evidence type="ECO:0000313" key="4">
    <source>
        <dbReference type="Proteomes" id="UP001291926"/>
    </source>
</evidence>
<gene>
    <name evidence="3" type="ORF">RD792_014691</name>
</gene>
<dbReference type="InterPro" id="IPR036291">
    <property type="entry name" value="NAD(P)-bd_dom_sf"/>
</dbReference>
<dbReference type="InterPro" id="IPR020843">
    <property type="entry name" value="ER"/>
</dbReference>